<dbReference type="Pfam" id="PF01965">
    <property type="entry name" value="DJ-1_PfpI"/>
    <property type="match status" value="1"/>
</dbReference>
<dbReference type="SMART" id="SM00342">
    <property type="entry name" value="HTH_ARAC"/>
    <property type="match status" value="1"/>
</dbReference>
<feature type="domain" description="HTH araC/xylS-type" evidence="3">
    <location>
        <begin position="211"/>
        <end position="309"/>
    </location>
</feature>
<dbReference type="PROSITE" id="PS01124">
    <property type="entry name" value="HTH_ARAC_FAMILY_2"/>
    <property type="match status" value="1"/>
</dbReference>
<comment type="caution">
    <text evidence="5">The sequence shown here is derived from an EMBL/GenBank/DDBJ whole genome shotgun (WGS) entry which is preliminary data.</text>
</comment>
<dbReference type="PANTHER" id="PTHR43130:SF3">
    <property type="entry name" value="HTH-TYPE TRANSCRIPTIONAL REGULATOR RV1931C"/>
    <property type="match status" value="1"/>
</dbReference>
<dbReference type="EMBL" id="JARDXE010000010">
    <property type="protein sequence ID" value="MDE8646606.1"/>
    <property type="molecule type" value="Genomic_DNA"/>
</dbReference>
<dbReference type="CDD" id="cd03137">
    <property type="entry name" value="GATase1_AraC_1"/>
    <property type="match status" value="1"/>
</dbReference>
<dbReference type="PANTHER" id="PTHR43130">
    <property type="entry name" value="ARAC-FAMILY TRANSCRIPTIONAL REGULATOR"/>
    <property type="match status" value="1"/>
</dbReference>
<dbReference type="SUPFAM" id="SSF52317">
    <property type="entry name" value="Class I glutamine amidotransferase-like"/>
    <property type="match status" value="1"/>
</dbReference>
<name>A0A2A5JGA6_RHOSG</name>
<dbReference type="InterPro" id="IPR029062">
    <property type="entry name" value="Class_I_gatase-like"/>
</dbReference>
<gene>
    <name evidence="5" type="ORF">CHR55_07765</name>
    <name evidence="4" type="ORF">PXH69_16705</name>
</gene>
<dbReference type="Pfam" id="PF12833">
    <property type="entry name" value="HTH_18"/>
    <property type="match status" value="1"/>
</dbReference>
<reference evidence="4" key="2">
    <citation type="submission" date="2023-02" db="EMBL/GenBank/DDBJ databases">
        <title>A novel hydrolase synthesized by Rhodococcus erythropolis HQ is responsible for the detoxification of Zearalenone.</title>
        <authorList>
            <person name="Hu J."/>
            <person name="Xu J."/>
        </authorList>
    </citation>
    <scope>NUCLEOTIDE SEQUENCE</scope>
    <source>
        <strain evidence="4">HQ</strain>
    </source>
</reference>
<evidence type="ECO:0000313" key="5">
    <source>
        <dbReference type="EMBL" id="PCK28307.1"/>
    </source>
</evidence>
<keyword evidence="1" id="KW-0805">Transcription regulation</keyword>
<accession>A0A2A5JGA6</accession>
<dbReference type="Gene3D" id="3.40.50.880">
    <property type="match status" value="1"/>
</dbReference>
<organism evidence="5 6">
    <name type="scientific">Rhodococcus qingshengii</name>
    <dbReference type="NCBI Taxonomy" id="334542"/>
    <lineage>
        <taxon>Bacteria</taxon>
        <taxon>Bacillati</taxon>
        <taxon>Actinomycetota</taxon>
        <taxon>Actinomycetes</taxon>
        <taxon>Mycobacteriales</taxon>
        <taxon>Nocardiaceae</taxon>
        <taxon>Rhodococcus</taxon>
        <taxon>Rhodococcus erythropolis group</taxon>
    </lineage>
</organism>
<evidence type="ECO:0000256" key="1">
    <source>
        <dbReference type="ARBA" id="ARBA00023015"/>
    </source>
</evidence>
<dbReference type="GeneID" id="64143567"/>
<dbReference type="GO" id="GO:0043565">
    <property type="term" value="F:sequence-specific DNA binding"/>
    <property type="evidence" value="ECO:0007669"/>
    <property type="project" value="InterPro"/>
</dbReference>
<proteinExistence type="predicted"/>
<dbReference type="Gene3D" id="1.10.10.60">
    <property type="entry name" value="Homeodomain-like"/>
    <property type="match status" value="1"/>
</dbReference>
<protein>
    <submittedName>
        <fullName evidence="5">AraC family transcriptional regulator</fullName>
    </submittedName>
    <submittedName>
        <fullName evidence="4">Helix-turn-helix domain-containing protein</fullName>
    </submittedName>
</protein>
<reference evidence="5 6" key="1">
    <citation type="submission" date="2017-07" db="EMBL/GenBank/DDBJ databases">
        <title>Draft sequence of Rhodococcus enclensis 23b-28.</title>
        <authorList>
            <person name="Besaury L."/>
            <person name="Sancelme M."/>
            <person name="Amato P."/>
            <person name="Lallement A."/>
            <person name="Delort A.-M."/>
        </authorList>
    </citation>
    <scope>NUCLEOTIDE SEQUENCE [LARGE SCALE GENOMIC DNA]</scope>
    <source>
        <strain evidence="5 6">23b-28</strain>
    </source>
</reference>
<dbReference type="InterPro" id="IPR052158">
    <property type="entry name" value="INH-QAR"/>
</dbReference>
<keyword evidence="2" id="KW-0804">Transcription</keyword>
<accession>A0A8A9II50</accession>
<dbReference type="SUPFAM" id="SSF46689">
    <property type="entry name" value="Homeodomain-like"/>
    <property type="match status" value="2"/>
</dbReference>
<dbReference type="AlphaFoldDB" id="A0A2A5JGA6"/>
<dbReference type="Proteomes" id="UP000230886">
    <property type="component" value="Unassembled WGS sequence"/>
</dbReference>
<dbReference type="GO" id="GO:0003700">
    <property type="term" value="F:DNA-binding transcription factor activity"/>
    <property type="evidence" value="ECO:0007669"/>
    <property type="project" value="InterPro"/>
</dbReference>
<sequence length="314" mass="34073">MHDVAVLALPGVVPMDLAAPLEVFGRCRLPSGAPAYRTAVCALTEEVETGTFTMRVPHGLSRLAQASTIIIPGTADLDVPIDPEIIEALRTAADRGTRIASLCVGAFTLADTGLLDGLRATTHWAAASELARRHPAIDVDAAVLYVDNGHVLTSAGAAAALDLCLYMVRQDYGSAVAADTARLSVMPLERAGGQAQFIVHEPPVPSGTTLRPLLNWMEENLGEQLDITTIAAKATMSTRTLNRRFQEQIGTTPLQWLHHARLRQAQFLLETTDHSIERVAGQVGFNAVTTFRERFRDLVGTSPQRYRTQFRTSR</sequence>
<dbReference type="InterPro" id="IPR009057">
    <property type="entry name" value="Homeodomain-like_sf"/>
</dbReference>
<evidence type="ECO:0000259" key="3">
    <source>
        <dbReference type="PROSITE" id="PS01124"/>
    </source>
</evidence>
<evidence type="ECO:0000313" key="6">
    <source>
        <dbReference type="Proteomes" id="UP000230886"/>
    </source>
</evidence>
<evidence type="ECO:0000313" key="4">
    <source>
        <dbReference type="EMBL" id="MDE8646606.1"/>
    </source>
</evidence>
<dbReference type="EMBL" id="NOVD01000003">
    <property type="protein sequence ID" value="PCK28307.1"/>
    <property type="molecule type" value="Genomic_DNA"/>
</dbReference>
<dbReference type="InterPro" id="IPR018060">
    <property type="entry name" value="HTH_AraC"/>
</dbReference>
<evidence type="ECO:0000256" key="2">
    <source>
        <dbReference type="ARBA" id="ARBA00023163"/>
    </source>
</evidence>
<dbReference type="Proteomes" id="UP001217325">
    <property type="component" value="Unassembled WGS sequence"/>
</dbReference>
<dbReference type="InterPro" id="IPR002818">
    <property type="entry name" value="DJ-1/PfpI"/>
</dbReference>
<dbReference type="RefSeq" id="WP_003942841.1">
    <property type="nucleotide sequence ID" value="NZ_AP023172.1"/>
</dbReference>